<reference evidence="1" key="2">
    <citation type="journal article" date="2015" name="Data Brief">
        <title>Shoot transcriptome of the giant reed, Arundo donax.</title>
        <authorList>
            <person name="Barrero R.A."/>
            <person name="Guerrero F.D."/>
            <person name="Moolhuijzen P."/>
            <person name="Goolsby J.A."/>
            <person name="Tidwell J."/>
            <person name="Bellgard S.E."/>
            <person name="Bellgard M.I."/>
        </authorList>
    </citation>
    <scope>NUCLEOTIDE SEQUENCE</scope>
    <source>
        <tissue evidence="1">Shoot tissue taken approximately 20 cm above the soil surface</tissue>
    </source>
</reference>
<dbReference type="EMBL" id="GBRH01215065">
    <property type="protein sequence ID" value="JAD82830.1"/>
    <property type="molecule type" value="Transcribed_RNA"/>
</dbReference>
<name>A0A0A9DAZ4_ARUDO</name>
<organism evidence="1">
    <name type="scientific">Arundo donax</name>
    <name type="common">Giant reed</name>
    <name type="synonym">Donax arundinaceus</name>
    <dbReference type="NCBI Taxonomy" id="35708"/>
    <lineage>
        <taxon>Eukaryota</taxon>
        <taxon>Viridiplantae</taxon>
        <taxon>Streptophyta</taxon>
        <taxon>Embryophyta</taxon>
        <taxon>Tracheophyta</taxon>
        <taxon>Spermatophyta</taxon>
        <taxon>Magnoliopsida</taxon>
        <taxon>Liliopsida</taxon>
        <taxon>Poales</taxon>
        <taxon>Poaceae</taxon>
        <taxon>PACMAD clade</taxon>
        <taxon>Arundinoideae</taxon>
        <taxon>Arundineae</taxon>
        <taxon>Arundo</taxon>
    </lineage>
</organism>
<protein>
    <submittedName>
        <fullName evidence="1">Uncharacterized protein</fullName>
    </submittedName>
</protein>
<sequence length="59" mass="6558">MSPSRSTLLDLMSRCTIRGTQSWWRYSTPCARPAATLSRASQLSTRFLRSPPAPPCSQS</sequence>
<proteinExistence type="predicted"/>
<accession>A0A0A9DAZ4</accession>
<evidence type="ECO:0000313" key="1">
    <source>
        <dbReference type="EMBL" id="JAD82830.1"/>
    </source>
</evidence>
<reference evidence="1" key="1">
    <citation type="submission" date="2014-09" db="EMBL/GenBank/DDBJ databases">
        <authorList>
            <person name="Magalhaes I.L.F."/>
            <person name="Oliveira U."/>
            <person name="Santos F.R."/>
            <person name="Vidigal T.H.D.A."/>
            <person name="Brescovit A.D."/>
            <person name="Santos A.J."/>
        </authorList>
    </citation>
    <scope>NUCLEOTIDE SEQUENCE</scope>
    <source>
        <tissue evidence="1">Shoot tissue taken approximately 20 cm above the soil surface</tissue>
    </source>
</reference>
<dbReference type="AlphaFoldDB" id="A0A0A9DAZ4"/>